<dbReference type="EMBL" id="OU893335">
    <property type="protein sequence ID" value="CAG9792504.1"/>
    <property type="molecule type" value="Genomic_DNA"/>
</dbReference>
<feature type="region of interest" description="Disordered" evidence="1">
    <location>
        <begin position="119"/>
        <end position="153"/>
    </location>
</feature>
<name>A0A9N9R9R5_9NEOP</name>
<reference evidence="3" key="1">
    <citation type="submission" date="2021-12" db="EMBL/GenBank/DDBJ databases">
        <authorList>
            <person name="King R."/>
        </authorList>
    </citation>
    <scope>NUCLEOTIDE SEQUENCE</scope>
</reference>
<dbReference type="GO" id="GO:0003677">
    <property type="term" value="F:DNA binding"/>
    <property type="evidence" value="ECO:0007669"/>
    <property type="project" value="InterPro"/>
</dbReference>
<feature type="region of interest" description="Disordered" evidence="1">
    <location>
        <begin position="588"/>
        <end position="609"/>
    </location>
</feature>
<feature type="compositionally biased region" description="Polar residues" evidence="1">
    <location>
        <begin position="510"/>
        <end position="541"/>
    </location>
</feature>
<protein>
    <recommendedName>
        <fullName evidence="2">BEN domain-containing protein</fullName>
    </recommendedName>
</protein>
<evidence type="ECO:0000313" key="3">
    <source>
        <dbReference type="EMBL" id="CAG9792504.1"/>
    </source>
</evidence>
<feature type="compositionally biased region" description="Polar residues" evidence="1">
    <location>
        <begin position="256"/>
        <end position="269"/>
    </location>
</feature>
<feature type="compositionally biased region" description="Basic and acidic residues" evidence="1">
    <location>
        <begin position="289"/>
        <end position="311"/>
    </location>
</feature>
<feature type="compositionally biased region" description="Basic and acidic residues" evidence="1">
    <location>
        <begin position="126"/>
        <end position="153"/>
    </location>
</feature>
<reference evidence="3" key="2">
    <citation type="submission" date="2022-10" db="EMBL/GenBank/DDBJ databases">
        <authorList>
            <consortium name="ENA_rothamsted_submissions"/>
            <consortium name="culmorum"/>
            <person name="King R."/>
        </authorList>
    </citation>
    <scope>NUCLEOTIDE SEQUENCE</scope>
</reference>
<sequence length="1084" mass="124272">MMEYNGSNKKNFYVVRFIEIPFEGIDDYVCVPNSWVVIRRVTDKKVVIAYPNNEDPFDTRDRVKRKEKFDEEWRFYMAVVKYETDNYKDAEYWIASKNNYGSLMDKYFEIECEHQDSQSPKFMSRLRSESRKSPLKSNTDKPRMKVKSTENSRKSLRKIILKKTVEKKPTEQLYEKLLKLDNTSQTSRSADQTEATVASSSNKPASSQLTSEKRHRSSPVPQAKKKMPSLPIIDVDTATEVISIDKEDELQERQQSEANTDNQSQHVNNPSAASMAPPQPPTSIQQSPHSDHHDHRRHSQEGKNSHIKPEIREVQYVVESDTNETPRNVRILNSEPNTSDHLPKFLKMSAQLYDQGNERPSMIPMHEPVEKRTRLANCERLMAIVAQNPSNLMDQRRSSPPERQEPSVTQNSSLNIPDFRIKIERSSNMNALDPKVVLERIDNVASAVRYTPSLPHQRPSFVRRVNKRRYSPPLEQCQQQPMDIPETLQRPRRSHSITQRTDLEELSMRKASSVQRLPNPEANQPNEGAPQSYQSNPGTFHQEQNQDLRRVFIERINPTQPTSSGIEINIPACYLISTNVPIQKVPSSNFSLQRQPPQYHPDAQQQSRPSELQIGIPTHASSHKRLPIVQDVSQRSSQHIQSSIPDSIRQSSTITYPNYIRDLQRLETRVQGKPIDRNPGSEISSQNIIPPAAAGEFRSLEGPSYSSQQFRRELLKSGSDNLHQPFLPYQRMPYQLPDMAMKRVISESNIANSSTVRSPPRSEDHVRHTDKCMKVDPVFPGQSSFPHPKVAVDHEVLTEQETFTSNADCAGASGKQDSASSNKQLHARIVLEQQMLDQFSTIMTQVGSNLYYTCEMYKNLQSSILETADTYKKLLNLAERFNALETVKGAASFSSTVAPKLLSLKEEKKSRAPKRASSINHNPHSSRIDEELLNKKRTMQWKVVLPAEYDPNDTEWTLKCKKIVPGLKELLPEKGIYVNCAKLMHAERVSGDCKTLASLVLEEVFSKIALTVCSTWYENNFPNECWIERPPLDLAAWYILFNYVLRFGRQHGWKIDTEEIIKAMDNKIYEIRIKNDILTEPCML</sequence>
<dbReference type="OrthoDB" id="10071220at2759"/>
<feature type="region of interest" description="Disordered" evidence="1">
    <location>
        <begin position="183"/>
        <end position="232"/>
    </location>
</feature>
<organism evidence="3 4">
    <name type="scientific">Diatraea saccharalis</name>
    <name type="common">sugarcane borer</name>
    <dbReference type="NCBI Taxonomy" id="40085"/>
    <lineage>
        <taxon>Eukaryota</taxon>
        <taxon>Metazoa</taxon>
        <taxon>Ecdysozoa</taxon>
        <taxon>Arthropoda</taxon>
        <taxon>Hexapoda</taxon>
        <taxon>Insecta</taxon>
        <taxon>Pterygota</taxon>
        <taxon>Neoptera</taxon>
        <taxon>Endopterygota</taxon>
        <taxon>Lepidoptera</taxon>
        <taxon>Glossata</taxon>
        <taxon>Ditrysia</taxon>
        <taxon>Pyraloidea</taxon>
        <taxon>Crambidae</taxon>
        <taxon>Crambinae</taxon>
        <taxon>Diatraea</taxon>
    </lineage>
</organism>
<proteinExistence type="predicted"/>
<evidence type="ECO:0000259" key="2">
    <source>
        <dbReference type="PROSITE" id="PS51457"/>
    </source>
</evidence>
<accession>A0A9N9R9R5</accession>
<evidence type="ECO:0000256" key="1">
    <source>
        <dbReference type="SAM" id="MobiDB-lite"/>
    </source>
</evidence>
<feature type="domain" description="BEN" evidence="2">
    <location>
        <begin position="973"/>
        <end position="1075"/>
    </location>
</feature>
<feature type="region of interest" description="Disordered" evidence="1">
    <location>
        <begin position="387"/>
        <end position="413"/>
    </location>
</feature>
<feature type="compositionally biased region" description="Basic residues" evidence="1">
    <location>
        <begin position="213"/>
        <end position="227"/>
    </location>
</feature>
<feature type="region of interest" description="Disordered" evidence="1">
    <location>
        <begin position="459"/>
        <end position="541"/>
    </location>
</feature>
<keyword evidence="4" id="KW-1185">Reference proteome</keyword>
<feature type="compositionally biased region" description="Basic and acidic residues" evidence="1">
    <location>
        <begin position="394"/>
        <end position="405"/>
    </location>
</feature>
<dbReference type="AlphaFoldDB" id="A0A9N9R9R5"/>
<gene>
    <name evidence="3" type="ORF">DIATSA_LOCUS10025</name>
</gene>
<dbReference type="InterPro" id="IPR018379">
    <property type="entry name" value="BEN_domain"/>
</dbReference>
<dbReference type="PROSITE" id="PS51457">
    <property type="entry name" value="BEN"/>
    <property type="match status" value="1"/>
</dbReference>
<feature type="region of interest" description="Disordered" evidence="1">
    <location>
        <begin position="250"/>
        <end position="311"/>
    </location>
</feature>
<evidence type="ECO:0000313" key="4">
    <source>
        <dbReference type="Proteomes" id="UP001153714"/>
    </source>
</evidence>
<feature type="compositionally biased region" description="Polar residues" evidence="1">
    <location>
        <begin position="183"/>
        <end position="210"/>
    </location>
</feature>
<dbReference type="Proteomes" id="UP001153714">
    <property type="component" value="Chromosome 4"/>
</dbReference>
<feature type="compositionally biased region" description="Low complexity" evidence="1">
    <location>
        <begin position="270"/>
        <end position="288"/>
    </location>
</feature>